<name>A0ACD1A696_9FIRM</name>
<sequence length="386" mass="41502">MKKTADVVVIGGGAAGTSTAYYLAKAGIKNVVLVEQQYTPFGGTGRCAAQFRLQFGSISNCKMGLLSVREFDKLGEESGYGDLEIDKHSYLLPAYTETELANLHTNVRLQNSLGIPTKVLDQAGCKEVAPFLEVDEILGGSYIYPENGIGDGTINPMKMALAFKKGAQDLGVEFNNYTKVTGIKVESGKVKGVITDQGEIATSCVVNAAGEYGKFIGRMAGVTIPVEPEKHQIAITEPLDYIGGPMIYSFKYHTYISQVKHGGFLFGWSDPNVKAGIIDFDPEWRVLEEIAQLVVKQVPALKNVRIVRHWAGQYGTGPDHSVIVGPVPEVEGFICALGLTKATMFAPAIGILAAEAAIGAQPTLPMAPYQIDRFARGELIIDPALL</sequence>
<keyword evidence="2" id="KW-1185">Reference proteome</keyword>
<accession>A0ACD1A696</accession>
<protein>
    <submittedName>
        <fullName evidence="1">FAD-binding oxidoreductase</fullName>
    </submittedName>
</protein>
<dbReference type="Proteomes" id="UP000594014">
    <property type="component" value="Chromosome"/>
</dbReference>
<proteinExistence type="predicted"/>
<evidence type="ECO:0000313" key="1">
    <source>
        <dbReference type="EMBL" id="QOX61895.1"/>
    </source>
</evidence>
<organism evidence="1 2">
    <name type="scientific">Anoxybacterium hadale</name>
    <dbReference type="NCBI Taxonomy" id="3408580"/>
    <lineage>
        <taxon>Bacteria</taxon>
        <taxon>Bacillati</taxon>
        <taxon>Bacillota</taxon>
        <taxon>Clostridia</taxon>
        <taxon>Peptostreptococcales</taxon>
        <taxon>Anaerovoracaceae</taxon>
        <taxon>Anoxybacterium</taxon>
    </lineage>
</organism>
<gene>
    <name evidence="1" type="ORF">FRZ06_00250</name>
</gene>
<evidence type="ECO:0000313" key="2">
    <source>
        <dbReference type="Proteomes" id="UP000594014"/>
    </source>
</evidence>
<reference evidence="1" key="1">
    <citation type="submission" date="2019-08" db="EMBL/GenBank/DDBJ databases">
        <title>Genome sequence of Clostridiales bacterium MT110.</title>
        <authorList>
            <person name="Cao J."/>
        </authorList>
    </citation>
    <scope>NUCLEOTIDE SEQUENCE</scope>
    <source>
        <strain evidence="1">MT110</strain>
    </source>
</reference>
<dbReference type="EMBL" id="CP042469">
    <property type="protein sequence ID" value="QOX61895.1"/>
    <property type="molecule type" value="Genomic_DNA"/>
</dbReference>